<feature type="region of interest" description="Disordered" evidence="1">
    <location>
        <begin position="1"/>
        <end position="106"/>
    </location>
</feature>
<organism evidence="2 3">
    <name type="scientific">Streptomyces chisholmiae</name>
    <dbReference type="NCBI Taxonomy" id="3075540"/>
    <lineage>
        <taxon>Bacteria</taxon>
        <taxon>Bacillati</taxon>
        <taxon>Actinomycetota</taxon>
        <taxon>Actinomycetes</taxon>
        <taxon>Kitasatosporales</taxon>
        <taxon>Streptomycetaceae</taxon>
        <taxon>Streptomyces</taxon>
    </lineage>
</organism>
<feature type="compositionally biased region" description="Low complexity" evidence="1">
    <location>
        <begin position="88"/>
        <end position="103"/>
    </location>
</feature>
<evidence type="ECO:0000313" key="3">
    <source>
        <dbReference type="Proteomes" id="UP001183410"/>
    </source>
</evidence>
<proteinExistence type="predicted"/>
<dbReference type="EMBL" id="JAVREO010000003">
    <property type="protein sequence ID" value="MDT0265730.1"/>
    <property type="molecule type" value="Genomic_DNA"/>
</dbReference>
<accession>A0ABU2JL93</accession>
<reference evidence="3" key="1">
    <citation type="submission" date="2023-07" db="EMBL/GenBank/DDBJ databases">
        <title>30 novel species of actinomycetes from the DSMZ collection.</title>
        <authorList>
            <person name="Nouioui I."/>
        </authorList>
    </citation>
    <scope>NUCLEOTIDE SEQUENCE [LARGE SCALE GENOMIC DNA]</scope>
    <source>
        <strain evidence="3">DSM 44915</strain>
    </source>
</reference>
<feature type="compositionally biased region" description="Low complexity" evidence="1">
    <location>
        <begin position="179"/>
        <end position="198"/>
    </location>
</feature>
<sequence>MGQSGVPGATWPFRQSGGAGLLAARDDGSNGSPNGGADGGAADAADGADGRSDGGARRPGRRARGARRPGDARRAGPPGRRPGPSRPPGARAGWAASGPSPADHPAYTWERGARLLAAAGACPRCGTPQRRCAFARAARLLTWTLAWAGPASHHLVCSVLLPHAPLSASLDVAPPGAPSPAGRPNAPAGAGRGAADASVPPVGSAARARPWPAAAFSERQAAVLCTVLAVGLATGAGGGLVLRSGPGAPSGGTPRQSVRGWRLAGGWLHPLGEAEIFAAYCTDPTSGEPLPPEHGVRYRPAPRPPADDCPAP</sequence>
<keyword evidence="3" id="KW-1185">Reference proteome</keyword>
<comment type="caution">
    <text evidence="2">The sequence shown here is derived from an EMBL/GenBank/DDBJ whole genome shotgun (WGS) entry which is preliminary data.</text>
</comment>
<feature type="region of interest" description="Disordered" evidence="1">
    <location>
        <begin position="172"/>
        <end position="203"/>
    </location>
</feature>
<feature type="region of interest" description="Disordered" evidence="1">
    <location>
        <begin position="283"/>
        <end position="312"/>
    </location>
</feature>
<evidence type="ECO:0000313" key="2">
    <source>
        <dbReference type="EMBL" id="MDT0265730.1"/>
    </source>
</evidence>
<protein>
    <submittedName>
        <fullName evidence="2">Uncharacterized protein</fullName>
    </submittedName>
</protein>
<evidence type="ECO:0000256" key="1">
    <source>
        <dbReference type="SAM" id="MobiDB-lite"/>
    </source>
</evidence>
<dbReference type="Proteomes" id="UP001183410">
    <property type="component" value="Unassembled WGS sequence"/>
</dbReference>
<feature type="compositionally biased region" description="Basic residues" evidence="1">
    <location>
        <begin position="58"/>
        <end position="67"/>
    </location>
</feature>
<name>A0ABU2JL93_9ACTN</name>
<gene>
    <name evidence="2" type="ORF">RM844_05430</name>
</gene>
<dbReference type="RefSeq" id="WP_311665382.1">
    <property type="nucleotide sequence ID" value="NZ_JAVREO010000003.1"/>
</dbReference>